<comment type="subcellular location">
    <subcellularLocation>
        <location evidence="1">Endomembrane system</location>
        <topology evidence="1">Multi-pass membrane protein</topology>
    </subcellularLocation>
</comment>
<dbReference type="GO" id="GO:0033254">
    <property type="term" value="C:vacuolar transporter chaperone complex"/>
    <property type="evidence" value="ECO:0007669"/>
    <property type="project" value="TreeGrafter"/>
</dbReference>
<feature type="non-terminal residue" evidence="8">
    <location>
        <position position="219"/>
    </location>
</feature>
<proteinExistence type="predicted"/>
<feature type="transmembrane region" description="Helical" evidence="6">
    <location>
        <begin position="134"/>
        <end position="155"/>
    </location>
</feature>
<dbReference type="GO" id="GO:0006797">
    <property type="term" value="P:polyphosphate metabolic process"/>
    <property type="evidence" value="ECO:0007669"/>
    <property type="project" value="TreeGrafter"/>
</dbReference>
<evidence type="ECO:0000256" key="1">
    <source>
        <dbReference type="ARBA" id="ARBA00004127"/>
    </source>
</evidence>
<feature type="transmembrane region" description="Helical" evidence="6">
    <location>
        <begin position="195"/>
        <end position="215"/>
    </location>
</feature>
<dbReference type="OrthoDB" id="2446210at2759"/>
<organism evidence="8 9">
    <name type="scientific">Actinomortierella ambigua</name>
    <dbReference type="NCBI Taxonomy" id="1343610"/>
    <lineage>
        <taxon>Eukaryota</taxon>
        <taxon>Fungi</taxon>
        <taxon>Fungi incertae sedis</taxon>
        <taxon>Mucoromycota</taxon>
        <taxon>Mortierellomycotina</taxon>
        <taxon>Mortierellomycetes</taxon>
        <taxon>Mortierellales</taxon>
        <taxon>Mortierellaceae</taxon>
        <taxon>Actinomortierella</taxon>
    </lineage>
</organism>
<evidence type="ECO:0000256" key="6">
    <source>
        <dbReference type="SAM" id="Phobius"/>
    </source>
</evidence>
<gene>
    <name evidence="8" type="ORF">DFQ27_009569</name>
</gene>
<evidence type="ECO:0000256" key="5">
    <source>
        <dbReference type="SAM" id="MobiDB-lite"/>
    </source>
</evidence>
<reference evidence="8" key="1">
    <citation type="journal article" date="2020" name="Fungal Divers.">
        <title>Resolving the Mortierellaceae phylogeny through synthesis of multi-gene phylogenetics and phylogenomics.</title>
        <authorList>
            <person name="Vandepol N."/>
            <person name="Liber J."/>
            <person name="Desiro A."/>
            <person name="Na H."/>
            <person name="Kennedy M."/>
            <person name="Barry K."/>
            <person name="Grigoriev I.V."/>
            <person name="Miller A.N."/>
            <person name="O'Donnell K."/>
            <person name="Stajich J.E."/>
            <person name="Bonito G."/>
        </authorList>
    </citation>
    <scope>NUCLEOTIDE SEQUENCE</scope>
    <source>
        <strain evidence="8">BC1065</strain>
    </source>
</reference>
<feature type="compositionally biased region" description="Basic and acidic residues" evidence="5">
    <location>
        <begin position="40"/>
        <end position="51"/>
    </location>
</feature>
<dbReference type="Pfam" id="PF02656">
    <property type="entry name" value="DUF202"/>
    <property type="match status" value="1"/>
</dbReference>
<evidence type="ECO:0000313" key="9">
    <source>
        <dbReference type="Proteomes" id="UP000807716"/>
    </source>
</evidence>
<dbReference type="InterPro" id="IPR003807">
    <property type="entry name" value="DUF202"/>
</dbReference>
<keyword evidence="4 6" id="KW-0472">Membrane</keyword>
<dbReference type="EMBL" id="JAAAJB010000895">
    <property type="protein sequence ID" value="KAG0250112.1"/>
    <property type="molecule type" value="Genomic_DNA"/>
</dbReference>
<dbReference type="PANTHER" id="PTHR46140">
    <property type="entry name" value="VACUOLAR TRANSPORTER CHAPERONE 1-RELATED"/>
    <property type="match status" value="1"/>
</dbReference>
<dbReference type="GO" id="GO:0012505">
    <property type="term" value="C:endomembrane system"/>
    <property type="evidence" value="ECO:0007669"/>
    <property type="project" value="UniProtKB-SubCell"/>
</dbReference>
<keyword evidence="2 6" id="KW-0812">Transmembrane</keyword>
<dbReference type="PANTHER" id="PTHR46140:SF1">
    <property type="entry name" value="VACUOLAR TRANSPORTER CHAPERONE COMPLEX SUBUNIT 4-RELATED"/>
    <property type="match status" value="1"/>
</dbReference>
<evidence type="ECO:0000256" key="2">
    <source>
        <dbReference type="ARBA" id="ARBA00022692"/>
    </source>
</evidence>
<accession>A0A9P6TWV6</accession>
<dbReference type="InterPro" id="IPR051572">
    <property type="entry name" value="VTC_Complex_Subunit"/>
</dbReference>
<dbReference type="Proteomes" id="UP000807716">
    <property type="component" value="Unassembled WGS sequence"/>
</dbReference>
<dbReference type="GO" id="GO:0007034">
    <property type="term" value="P:vacuolar transport"/>
    <property type="evidence" value="ECO:0007669"/>
    <property type="project" value="TreeGrafter"/>
</dbReference>
<name>A0A9P6TWV6_9FUNG</name>
<dbReference type="GO" id="GO:0016237">
    <property type="term" value="P:microautophagy"/>
    <property type="evidence" value="ECO:0007669"/>
    <property type="project" value="TreeGrafter"/>
</dbReference>
<evidence type="ECO:0000256" key="4">
    <source>
        <dbReference type="ARBA" id="ARBA00023136"/>
    </source>
</evidence>
<evidence type="ECO:0000313" key="8">
    <source>
        <dbReference type="EMBL" id="KAG0250112.1"/>
    </source>
</evidence>
<dbReference type="AlphaFoldDB" id="A0A9P6TWV6"/>
<comment type="caution">
    <text evidence="8">The sequence shown here is derived from an EMBL/GenBank/DDBJ whole genome shotgun (WGS) entry which is preliminary data.</text>
</comment>
<keyword evidence="9" id="KW-1185">Reference proteome</keyword>
<evidence type="ECO:0000259" key="7">
    <source>
        <dbReference type="Pfam" id="PF02656"/>
    </source>
</evidence>
<feature type="domain" description="DUF202" evidence="7">
    <location>
        <begin position="128"/>
        <end position="184"/>
    </location>
</feature>
<protein>
    <recommendedName>
        <fullName evidence="7">DUF202 domain-containing protein</fullName>
    </recommendedName>
</protein>
<dbReference type="GO" id="GO:0000329">
    <property type="term" value="C:fungal-type vacuole membrane"/>
    <property type="evidence" value="ECO:0007669"/>
    <property type="project" value="TreeGrafter"/>
</dbReference>
<evidence type="ECO:0000256" key="3">
    <source>
        <dbReference type="ARBA" id="ARBA00022989"/>
    </source>
</evidence>
<dbReference type="GO" id="GO:0042144">
    <property type="term" value="P:vacuole fusion, non-autophagic"/>
    <property type="evidence" value="ECO:0007669"/>
    <property type="project" value="TreeGrafter"/>
</dbReference>
<sequence>MDPPSSSKASSGPYSKVLTPQPWHPDYIAQVSNRKKNKNKKEYEEELKSNDSMDEDDDGNKHKHGREQVIDFQAKDAEERRQAAKKKRKEMMFPQQVTVTKPKTLFKKARTKVVTIYNISKTGRLAQFSNERLYLHWMQLAMLQGSIAIMLLSFSTTLGKWIGVGAIVLALMTLVYSTTTFHVRHLYMVQKRKDVLFYERWAPTAIVLGLIALYGTNIV</sequence>
<feature type="transmembrane region" description="Helical" evidence="6">
    <location>
        <begin position="161"/>
        <end position="183"/>
    </location>
</feature>
<feature type="region of interest" description="Disordered" evidence="5">
    <location>
        <begin position="1"/>
        <end position="67"/>
    </location>
</feature>
<keyword evidence="3 6" id="KW-1133">Transmembrane helix</keyword>
<feature type="compositionally biased region" description="Low complexity" evidence="5">
    <location>
        <begin position="1"/>
        <end position="15"/>
    </location>
</feature>